<dbReference type="EMBL" id="KL198025">
    <property type="protein sequence ID" value="KDQ17014.1"/>
    <property type="molecule type" value="Genomic_DNA"/>
</dbReference>
<accession>A0A067MN88</accession>
<dbReference type="Proteomes" id="UP000027195">
    <property type="component" value="Unassembled WGS sequence"/>
</dbReference>
<keyword evidence="2" id="KW-1185">Reference proteome</keyword>
<evidence type="ECO:0000313" key="2">
    <source>
        <dbReference type="Proteomes" id="UP000027195"/>
    </source>
</evidence>
<evidence type="ECO:0000313" key="1">
    <source>
        <dbReference type="EMBL" id="KDQ17014.1"/>
    </source>
</evidence>
<dbReference type="HOGENOM" id="CLU_1767754_0_0_1"/>
<sequence length="147" mass="17061">MRRCWWAAAPFDGSFAVQRDQGERREKPYLAISMACVRGHEWECTVCRLHWDNARASNTKIAHIFRKQQLPRLSPVPVEAAHLNVSNLLEGSLLLSARAPGRRSGIEDSRFDARRVIIYLLLFAIMIQVRRIQNLRLHVYRCKHAQT</sequence>
<protein>
    <submittedName>
        <fullName evidence="1">Uncharacterized protein</fullName>
    </submittedName>
</protein>
<dbReference type="InParanoid" id="A0A067MN88"/>
<dbReference type="AlphaFoldDB" id="A0A067MN88"/>
<proteinExistence type="predicted"/>
<organism evidence="1 2">
    <name type="scientific">Botryobasidium botryosum (strain FD-172 SS1)</name>
    <dbReference type="NCBI Taxonomy" id="930990"/>
    <lineage>
        <taxon>Eukaryota</taxon>
        <taxon>Fungi</taxon>
        <taxon>Dikarya</taxon>
        <taxon>Basidiomycota</taxon>
        <taxon>Agaricomycotina</taxon>
        <taxon>Agaricomycetes</taxon>
        <taxon>Cantharellales</taxon>
        <taxon>Botryobasidiaceae</taxon>
        <taxon>Botryobasidium</taxon>
    </lineage>
</organism>
<name>A0A067MN88_BOTB1</name>
<gene>
    <name evidence="1" type="ORF">BOTBODRAFT_222986</name>
</gene>
<reference evidence="2" key="1">
    <citation type="journal article" date="2014" name="Proc. Natl. Acad. Sci. U.S.A.">
        <title>Extensive sampling of basidiomycete genomes demonstrates inadequacy of the white-rot/brown-rot paradigm for wood decay fungi.</title>
        <authorList>
            <person name="Riley R."/>
            <person name="Salamov A.A."/>
            <person name="Brown D.W."/>
            <person name="Nagy L.G."/>
            <person name="Floudas D."/>
            <person name="Held B.W."/>
            <person name="Levasseur A."/>
            <person name="Lombard V."/>
            <person name="Morin E."/>
            <person name="Otillar R."/>
            <person name="Lindquist E.A."/>
            <person name="Sun H."/>
            <person name="LaButti K.M."/>
            <person name="Schmutz J."/>
            <person name="Jabbour D."/>
            <person name="Luo H."/>
            <person name="Baker S.E."/>
            <person name="Pisabarro A.G."/>
            <person name="Walton J.D."/>
            <person name="Blanchette R.A."/>
            <person name="Henrissat B."/>
            <person name="Martin F."/>
            <person name="Cullen D."/>
            <person name="Hibbett D.S."/>
            <person name="Grigoriev I.V."/>
        </authorList>
    </citation>
    <scope>NUCLEOTIDE SEQUENCE [LARGE SCALE GENOMIC DNA]</scope>
    <source>
        <strain evidence="2">FD-172 SS1</strain>
    </source>
</reference>